<evidence type="ECO:0000313" key="2">
    <source>
        <dbReference type="Proteomes" id="UP001174936"/>
    </source>
</evidence>
<protein>
    <submittedName>
        <fullName evidence="1">Uncharacterized protein</fullName>
    </submittedName>
</protein>
<dbReference type="AlphaFoldDB" id="A0AA39YMN8"/>
<reference evidence="1" key="1">
    <citation type="submission" date="2023-06" db="EMBL/GenBank/DDBJ databases">
        <title>Genome-scale phylogeny and comparative genomics of the fungal order Sordariales.</title>
        <authorList>
            <consortium name="Lawrence Berkeley National Laboratory"/>
            <person name="Hensen N."/>
            <person name="Bonometti L."/>
            <person name="Westerberg I."/>
            <person name="Brannstrom I.O."/>
            <person name="Guillou S."/>
            <person name="Cros-Aarteil S."/>
            <person name="Calhoun S."/>
            <person name="Haridas S."/>
            <person name="Kuo A."/>
            <person name="Mondo S."/>
            <person name="Pangilinan J."/>
            <person name="Riley R."/>
            <person name="Labutti K."/>
            <person name="Andreopoulos B."/>
            <person name="Lipzen A."/>
            <person name="Chen C."/>
            <person name="Yanf M."/>
            <person name="Daum C."/>
            <person name="Ng V."/>
            <person name="Clum A."/>
            <person name="Steindorff A."/>
            <person name="Ohm R."/>
            <person name="Martin F."/>
            <person name="Silar P."/>
            <person name="Natvig D."/>
            <person name="Lalanne C."/>
            <person name="Gautier V."/>
            <person name="Ament-Velasquez S.L."/>
            <person name="Kruys A."/>
            <person name="Hutchinson M.I."/>
            <person name="Powell A.J."/>
            <person name="Barry K."/>
            <person name="Miller A.N."/>
            <person name="Grigoriev I.V."/>
            <person name="Debuchy R."/>
            <person name="Gladieux P."/>
            <person name="Thoren M.H."/>
            <person name="Johannesson H."/>
        </authorList>
    </citation>
    <scope>NUCLEOTIDE SEQUENCE</scope>
    <source>
        <strain evidence="1">SMH2532-1</strain>
    </source>
</reference>
<keyword evidence="2" id="KW-1185">Reference proteome</keyword>
<feature type="non-terminal residue" evidence="1">
    <location>
        <position position="1"/>
    </location>
</feature>
<comment type="caution">
    <text evidence="1">The sequence shown here is derived from an EMBL/GenBank/DDBJ whole genome shotgun (WGS) entry which is preliminary data.</text>
</comment>
<dbReference type="EMBL" id="JAULSV010000001">
    <property type="protein sequence ID" value="KAK0655348.1"/>
    <property type="molecule type" value="Genomic_DNA"/>
</dbReference>
<evidence type="ECO:0000313" key="1">
    <source>
        <dbReference type="EMBL" id="KAK0655348.1"/>
    </source>
</evidence>
<accession>A0AA39YMN8</accession>
<gene>
    <name evidence="1" type="ORF">B0T16DRAFT_318299</name>
</gene>
<proteinExistence type="predicted"/>
<name>A0AA39YMN8_9PEZI</name>
<dbReference type="Proteomes" id="UP001174936">
    <property type="component" value="Unassembled WGS sequence"/>
</dbReference>
<sequence length="135" mass="15955">SSSKSPPNVHQSRVEPRRQREALHKQLEAVHFLQPDYANTTKTNLVGLLRKWKRYCAFINIGHWRDVIKEADRARAMVFLDYVCETYRIKSWGTSWIYFRQYKQLYASVTGRLMDRNDSKEVKKVGLSLPTHQTL</sequence>
<organism evidence="1 2">
    <name type="scientific">Cercophora newfieldiana</name>
    <dbReference type="NCBI Taxonomy" id="92897"/>
    <lineage>
        <taxon>Eukaryota</taxon>
        <taxon>Fungi</taxon>
        <taxon>Dikarya</taxon>
        <taxon>Ascomycota</taxon>
        <taxon>Pezizomycotina</taxon>
        <taxon>Sordariomycetes</taxon>
        <taxon>Sordariomycetidae</taxon>
        <taxon>Sordariales</taxon>
        <taxon>Lasiosphaeriaceae</taxon>
        <taxon>Cercophora</taxon>
    </lineage>
</organism>